<dbReference type="RefSeq" id="WP_211947317.1">
    <property type="nucleotide sequence ID" value="NZ_CAJPUY010000007.1"/>
</dbReference>
<evidence type="ECO:0000256" key="1">
    <source>
        <dbReference type="SAM" id="SignalP"/>
    </source>
</evidence>
<evidence type="ECO:0000313" key="3">
    <source>
        <dbReference type="Proteomes" id="UP000672934"/>
    </source>
</evidence>
<accession>A0A916ITB4</accession>
<comment type="caution">
    <text evidence="2">The sequence shown here is derived from an EMBL/GenBank/DDBJ whole genome shotgun (WGS) entry which is preliminary data.</text>
</comment>
<dbReference type="Proteomes" id="UP000672934">
    <property type="component" value="Unassembled WGS sequence"/>
</dbReference>
<protein>
    <submittedName>
        <fullName evidence="2">Uncharacterized protein</fullName>
    </submittedName>
</protein>
<feature type="chain" id="PRO_5037549298" evidence="1">
    <location>
        <begin position="26"/>
        <end position="73"/>
    </location>
</feature>
<gene>
    <name evidence="2" type="ORF">LMG31506_02351</name>
</gene>
<organism evidence="2 3">
    <name type="scientific">Cupriavidus yeoncheonensis</name>
    <dbReference type="NCBI Taxonomy" id="1462994"/>
    <lineage>
        <taxon>Bacteria</taxon>
        <taxon>Pseudomonadati</taxon>
        <taxon>Pseudomonadota</taxon>
        <taxon>Betaproteobacteria</taxon>
        <taxon>Burkholderiales</taxon>
        <taxon>Burkholderiaceae</taxon>
        <taxon>Cupriavidus</taxon>
    </lineage>
</organism>
<evidence type="ECO:0000313" key="2">
    <source>
        <dbReference type="EMBL" id="CAG2140592.1"/>
    </source>
</evidence>
<reference evidence="2" key="1">
    <citation type="submission" date="2021-03" db="EMBL/GenBank/DDBJ databases">
        <authorList>
            <person name="Peeters C."/>
        </authorList>
    </citation>
    <scope>NUCLEOTIDE SEQUENCE</scope>
    <source>
        <strain evidence="2">LMG 31506</strain>
    </source>
</reference>
<dbReference type="EMBL" id="CAJPUY010000007">
    <property type="protein sequence ID" value="CAG2140592.1"/>
    <property type="molecule type" value="Genomic_DNA"/>
</dbReference>
<dbReference type="AlphaFoldDB" id="A0A916ITB4"/>
<name>A0A916ITB4_9BURK</name>
<keyword evidence="1" id="KW-0732">Signal</keyword>
<keyword evidence="3" id="KW-1185">Reference proteome</keyword>
<sequence length="73" mass="7817">MNASRYLLIVITAIAAAISAAPVLAKSGNFDPHTDGARTEKYSAYTDGAKNGGKYDIYSDGARYIFSSDQMPH</sequence>
<feature type="signal peptide" evidence="1">
    <location>
        <begin position="1"/>
        <end position="25"/>
    </location>
</feature>
<proteinExistence type="predicted"/>